<dbReference type="GO" id="GO:0071555">
    <property type="term" value="P:cell wall organization"/>
    <property type="evidence" value="ECO:0007669"/>
    <property type="project" value="UniProtKB-KW"/>
</dbReference>
<dbReference type="FunCoup" id="Q2LQZ2">
    <property type="interactions" value="304"/>
</dbReference>
<dbReference type="InterPro" id="IPR005311">
    <property type="entry name" value="PBP_dimer"/>
</dbReference>
<dbReference type="KEGG" id="sat:SYN_00551"/>
<dbReference type="PANTHER" id="PTHR30627:SF2">
    <property type="entry name" value="PEPTIDOGLYCAN D,D-TRANSPEPTIDASE MRDA"/>
    <property type="match status" value="1"/>
</dbReference>
<dbReference type="InterPro" id="IPR036138">
    <property type="entry name" value="PBP_dimer_sf"/>
</dbReference>
<dbReference type="OrthoDB" id="9766847at2"/>
<dbReference type="GO" id="GO:0009252">
    <property type="term" value="P:peptidoglycan biosynthetic process"/>
    <property type="evidence" value="ECO:0007669"/>
    <property type="project" value="UniProtKB-KW"/>
</dbReference>
<evidence type="ECO:0000256" key="4">
    <source>
        <dbReference type="ARBA" id="ARBA00022519"/>
    </source>
</evidence>
<keyword evidence="8" id="KW-0378">Hydrolase</keyword>
<dbReference type="GO" id="GO:0008658">
    <property type="term" value="F:penicillin binding"/>
    <property type="evidence" value="ECO:0007669"/>
    <property type="project" value="InterPro"/>
</dbReference>
<dbReference type="HOGENOM" id="CLU_009289_1_2_7"/>
<dbReference type="RefSeq" id="WP_011416538.1">
    <property type="nucleotide sequence ID" value="NC_007759.1"/>
</dbReference>
<evidence type="ECO:0000256" key="11">
    <source>
        <dbReference type="ARBA" id="ARBA00022989"/>
    </source>
</evidence>
<evidence type="ECO:0000256" key="15">
    <source>
        <dbReference type="SAM" id="Phobius"/>
    </source>
</evidence>
<dbReference type="Gene3D" id="3.40.710.10">
    <property type="entry name" value="DD-peptidase/beta-lactamase superfamily"/>
    <property type="match status" value="1"/>
</dbReference>
<dbReference type="SUPFAM" id="SSF56601">
    <property type="entry name" value="beta-lactamase/transpeptidase-like"/>
    <property type="match status" value="1"/>
</dbReference>
<evidence type="ECO:0000256" key="6">
    <source>
        <dbReference type="ARBA" id="ARBA00022670"/>
    </source>
</evidence>
<keyword evidence="9" id="KW-0133">Cell shape</keyword>
<dbReference type="PANTHER" id="PTHR30627">
    <property type="entry name" value="PEPTIDOGLYCAN D,D-TRANSPEPTIDASE"/>
    <property type="match status" value="1"/>
</dbReference>
<keyword evidence="4" id="KW-0997">Cell inner membrane</keyword>
<dbReference type="Pfam" id="PF00905">
    <property type="entry name" value="Transpeptidase"/>
    <property type="match status" value="1"/>
</dbReference>
<accession>Q2LQZ2</accession>
<evidence type="ECO:0000256" key="13">
    <source>
        <dbReference type="ARBA" id="ARBA00023316"/>
    </source>
</evidence>
<feature type="transmembrane region" description="Helical" evidence="15">
    <location>
        <begin position="20"/>
        <end position="40"/>
    </location>
</feature>
<dbReference type="InterPro" id="IPR050515">
    <property type="entry name" value="Beta-lactam/transpept"/>
</dbReference>
<keyword evidence="12 15" id="KW-0472">Membrane</keyword>
<keyword evidence="19" id="KW-1185">Reference proteome</keyword>
<sequence length="630" mass="69118">MLGLKGRIKGHETADYRQRFKIAFAVVLVALSLLLVRLWYLQVIKGPELRQRSENNSVRLRKINSLRGMILDTSGNILVDNQTSFDLIFIPNRPEDKKYAGPALSALYASRSWELPEGLSMIEKAHPFIPSKIDKNISREKLAMIETHTLELPGVAVEVVPIRKYLAGEMIAHIVGYVNEVSQEELEKSNGMYSPGDMVGKYGIEKYYDAYLRGKNGAEQVEVNALGKAVRVLGKIDPTPGYNLVLTIDANLQKVAWEAMKGKSGAVVAMDPRDGSIYAMVSSPGFDPNLFNGGISTANWNALARDPNHPMEQRAISGQYPPGSTYKLMVAAAALEEGLISPSTSFLCTGSFELGNRSYRCWQKHGHGMVNLHRAIVESCDVYFYRIGKMLGVDTIAWYAKKFGFGALTGVDLPREKAGMIPTKEWKMTKFKKPWMMGETISASIGQGFNTVTPLQLASAYSAMANGGTLYRPHIVKRIESPDGRIVKVMKPEKKGSLPVSLQTLESLKGGLWGVVNEKNGTGGALRRPEQDVCGKTGTSQVIGLPAGEKSRRSLQSIRKYQDHALFTCFAPCRNPEIVVAVIVEHGGHGGSAAAPVARKILDAYYDSKKYGGSIPEKKTDNEGHPAKQP</sequence>
<dbReference type="AlphaFoldDB" id="Q2LQZ2"/>
<evidence type="ECO:0000256" key="1">
    <source>
        <dbReference type="ARBA" id="ARBA00004167"/>
    </source>
</evidence>
<evidence type="ECO:0000259" key="16">
    <source>
        <dbReference type="Pfam" id="PF00905"/>
    </source>
</evidence>
<evidence type="ECO:0000256" key="12">
    <source>
        <dbReference type="ARBA" id="ARBA00023136"/>
    </source>
</evidence>
<keyword evidence="13" id="KW-0961">Cell wall biogenesis/degradation</keyword>
<keyword evidence="3" id="KW-1003">Cell membrane</keyword>
<dbReference type="InParanoid" id="Q2LQZ2"/>
<comment type="subcellular location">
    <subcellularLocation>
        <location evidence="2">Cell membrane</location>
    </subcellularLocation>
    <subcellularLocation>
        <location evidence="1">Membrane</location>
        <topology evidence="1">Single-pass membrane protein</topology>
    </subcellularLocation>
</comment>
<dbReference type="GO" id="GO:0009002">
    <property type="term" value="F:serine-type D-Ala-D-Ala carboxypeptidase activity"/>
    <property type="evidence" value="ECO:0007669"/>
    <property type="project" value="InterPro"/>
</dbReference>
<evidence type="ECO:0000256" key="14">
    <source>
        <dbReference type="SAM" id="MobiDB-lite"/>
    </source>
</evidence>
<evidence type="ECO:0000256" key="10">
    <source>
        <dbReference type="ARBA" id="ARBA00022984"/>
    </source>
</evidence>
<evidence type="ECO:0000256" key="9">
    <source>
        <dbReference type="ARBA" id="ARBA00022960"/>
    </source>
</evidence>
<feature type="region of interest" description="Disordered" evidence="14">
    <location>
        <begin position="611"/>
        <end position="630"/>
    </location>
</feature>
<dbReference type="GO" id="GO:0008360">
    <property type="term" value="P:regulation of cell shape"/>
    <property type="evidence" value="ECO:0007669"/>
    <property type="project" value="UniProtKB-KW"/>
</dbReference>
<evidence type="ECO:0000256" key="2">
    <source>
        <dbReference type="ARBA" id="ARBA00004236"/>
    </source>
</evidence>
<dbReference type="InterPro" id="IPR001460">
    <property type="entry name" value="PCN-bd_Tpept"/>
</dbReference>
<evidence type="ECO:0000256" key="8">
    <source>
        <dbReference type="ARBA" id="ARBA00022801"/>
    </source>
</evidence>
<dbReference type="InterPro" id="IPR012338">
    <property type="entry name" value="Beta-lactam/transpept-like"/>
</dbReference>
<dbReference type="EMBL" id="CP000252">
    <property type="protein sequence ID" value="ABC76504.1"/>
    <property type="molecule type" value="Genomic_DNA"/>
</dbReference>
<dbReference type="Gene3D" id="3.90.1310.10">
    <property type="entry name" value="Penicillin-binding protein 2a (Domain 2)"/>
    <property type="match status" value="1"/>
</dbReference>
<evidence type="ECO:0000313" key="19">
    <source>
        <dbReference type="Proteomes" id="UP000001933"/>
    </source>
</evidence>
<dbReference type="SUPFAM" id="SSF56519">
    <property type="entry name" value="Penicillin binding protein dimerisation domain"/>
    <property type="match status" value="1"/>
</dbReference>
<keyword evidence="10" id="KW-0573">Peptidoglycan synthesis</keyword>
<dbReference type="GO" id="GO:0005886">
    <property type="term" value="C:plasma membrane"/>
    <property type="evidence" value="ECO:0007669"/>
    <property type="project" value="UniProtKB-SubCell"/>
</dbReference>
<reference evidence="18 19" key="1">
    <citation type="journal article" date="2007" name="Proc. Natl. Acad. Sci. U.S.A.">
        <title>The genome of Syntrophus aciditrophicus: life at the thermodynamic limit of microbial growth.</title>
        <authorList>
            <person name="McInerney M.J."/>
            <person name="Rohlin L."/>
            <person name="Mouttaki H."/>
            <person name="Kim U."/>
            <person name="Krupp R.S."/>
            <person name="Rios-Hernandez L."/>
            <person name="Sieber J."/>
            <person name="Struchtemeyer C.G."/>
            <person name="Bhattacharyya A."/>
            <person name="Campbell J.W."/>
            <person name="Gunsalus R.P."/>
        </authorList>
    </citation>
    <scope>NUCLEOTIDE SEQUENCE [LARGE SCALE GENOMIC DNA]</scope>
    <source>
        <strain evidence="18 19">SB</strain>
    </source>
</reference>
<dbReference type="NCBIfam" id="TIGR03423">
    <property type="entry name" value="pbp2_mrdA"/>
    <property type="match status" value="1"/>
</dbReference>
<dbReference type="Gene3D" id="3.30.1390.30">
    <property type="entry name" value="Penicillin-binding protein 2a, domain 3"/>
    <property type="match status" value="1"/>
</dbReference>
<organism evidence="18 19">
    <name type="scientific">Syntrophus aciditrophicus (strain SB)</name>
    <dbReference type="NCBI Taxonomy" id="56780"/>
    <lineage>
        <taxon>Bacteria</taxon>
        <taxon>Pseudomonadati</taxon>
        <taxon>Thermodesulfobacteriota</taxon>
        <taxon>Syntrophia</taxon>
        <taxon>Syntrophales</taxon>
        <taxon>Syntrophaceae</taxon>
        <taxon>Syntrophus</taxon>
    </lineage>
</organism>
<gene>
    <name evidence="18" type="ORF">SYN_00551</name>
</gene>
<evidence type="ECO:0000256" key="5">
    <source>
        <dbReference type="ARBA" id="ARBA00022645"/>
    </source>
</evidence>
<keyword evidence="6" id="KW-0645">Protease</keyword>
<dbReference type="eggNOG" id="COG0768">
    <property type="taxonomic scope" value="Bacteria"/>
</dbReference>
<evidence type="ECO:0000256" key="3">
    <source>
        <dbReference type="ARBA" id="ARBA00022475"/>
    </source>
</evidence>
<keyword evidence="5" id="KW-0121">Carboxypeptidase</keyword>
<evidence type="ECO:0000313" key="18">
    <source>
        <dbReference type="EMBL" id="ABC76504.1"/>
    </source>
</evidence>
<feature type="domain" description="Penicillin-binding protein transpeptidase" evidence="16">
    <location>
        <begin position="265"/>
        <end position="603"/>
    </location>
</feature>
<dbReference type="InterPro" id="IPR017790">
    <property type="entry name" value="Penicillin-binding_protein_2"/>
</dbReference>
<name>Q2LQZ2_SYNAS</name>
<dbReference type="Pfam" id="PF03717">
    <property type="entry name" value="PBP_dimer"/>
    <property type="match status" value="1"/>
</dbReference>
<evidence type="ECO:0000256" key="7">
    <source>
        <dbReference type="ARBA" id="ARBA00022692"/>
    </source>
</evidence>
<dbReference type="GO" id="GO:0071972">
    <property type="term" value="F:peptidoglycan L,D-transpeptidase activity"/>
    <property type="evidence" value="ECO:0007669"/>
    <property type="project" value="TreeGrafter"/>
</dbReference>
<dbReference type="STRING" id="56780.SYN_00551"/>
<protein>
    <submittedName>
        <fullName evidence="18">Cell elongation specific D,D-transpeptidase</fullName>
    </submittedName>
</protein>
<evidence type="ECO:0000259" key="17">
    <source>
        <dbReference type="Pfam" id="PF03717"/>
    </source>
</evidence>
<feature type="domain" description="Penicillin-binding protein dimerisation" evidence="17">
    <location>
        <begin position="63"/>
        <end position="232"/>
    </location>
</feature>
<dbReference type="FunFam" id="3.40.710.10:FF:000024">
    <property type="entry name" value="Penicillin-binding protein 2"/>
    <property type="match status" value="1"/>
</dbReference>
<dbReference type="GO" id="GO:0006508">
    <property type="term" value="P:proteolysis"/>
    <property type="evidence" value="ECO:0007669"/>
    <property type="project" value="UniProtKB-KW"/>
</dbReference>
<dbReference type="Proteomes" id="UP000001933">
    <property type="component" value="Chromosome"/>
</dbReference>
<keyword evidence="11 15" id="KW-1133">Transmembrane helix</keyword>
<keyword evidence="7 15" id="KW-0812">Transmembrane</keyword>
<proteinExistence type="predicted"/>